<dbReference type="AlphaFoldDB" id="A0A4C1YZQ2"/>
<proteinExistence type="predicted"/>
<reference evidence="2 3" key="1">
    <citation type="journal article" date="2019" name="Commun. Biol.">
        <title>The bagworm genome reveals a unique fibroin gene that provides high tensile strength.</title>
        <authorList>
            <person name="Kono N."/>
            <person name="Nakamura H."/>
            <person name="Ohtoshi R."/>
            <person name="Tomita M."/>
            <person name="Numata K."/>
            <person name="Arakawa K."/>
        </authorList>
    </citation>
    <scope>NUCLEOTIDE SEQUENCE [LARGE SCALE GENOMIC DNA]</scope>
</reference>
<dbReference type="Proteomes" id="UP000299102">
    <property type="component" value="Unassembled WGS sequence"/>
</dbReference>
<accession>A0A4C1YZQ2</accession>
<comment type="caution">
    <text evidence="2">The sequence shown here is derived from an EMBL/GenBank/DDBJ whole genome shotgun (WGS) entry which is preliminary data.</text>
</comment>
<dbReference type="EMBL" id="BGZK01001531">
    <property type="protein sequence ID" value="GBP81806.1"/>
    <property type="molecule type" value="Genomic_DNA"/>
</dbReference>
<evidence type="ECO:0000313" key="3">
    <source>
        <dbReference type="Proteomes" id="UP000299102"/>
    </source>
</evidence>
<evidence type="ECO:0000256" key="1">
    <source>
        <dbReference type="SAM" id="MobiDB-lite"/>
    </source>
</evidence>
<keyword evidence="3" id="KW-1185">Reference proteome</keyword>
<name>A0A4C1YZQ2_EUMVA</name>
<protein>
    <submittedName>
        <fullName evidence="2">Uncharacterized protein</fullName>
    </submittedName>
</protein>
<feature type="compositionally biased region" description="Polar residues" evidence="1">
    <location>
        <begin position="59"/>
        <end position="72"/>
    </location>
</feature>
<evidence type="ECO:0000313" key="2">
    <source>
        <dbReference type="EMBL" id="GBP81806.1"/>
    </source>
</evidence>
<sequence>MVEDGRQRWQKDRSTHRQTPEHAKSTTPKGTRRRVEVLRSIPGRTYRPLAMHDSPSRLYHTTESGGESQTPAFSRLGFPCEQK</sequence>
<organism evidence="2 3">
    <name type="scientific">Eumeta variegata</name>
    <name type="common">Bagworm moth</name>
    <name type="synonym">Eumeta japonica</name>
    <dbReference type="NCBI Taxonomy" id="151549"/>
    <lineage>
        <taxon>Eukaryota</taxon>
        <taxon>Metazoa</taxon>
        <taxon>Ecdysozoa</taxon>
        <taxon>Arthropoda</taxon>
        <taxon>Hexapoda</taxon>
        <taxon>Insecta</taxon>
        <taxon>Pterygota</taxon>
        <taxon>Neoptera</taxon>
        <taxon>Endopterygota</taxon>
        <taxon>Lepidoptera</taxon>
        <taxon>Glossata</taxon>
        <taxon>Ditrysia</taxon>
        <taxon>Tineoidea</taxon>
        <taxon>Psychidae</taxon>
        <taxon>Oiketicinae</taxon>
        <taxon>Eumeta</taxon>
    </lineage>
</organism>
<feature type="compositionally biased region" description="Basic and acidic residues" evidence="1">
    <location>
        <begin position="1"/>
        <end position="24"/>
    </location>
</feature>
<feature type="region of interest" description="Disordered" evidence="1">
    <location>
        <begin position="1"/>
        <end position="83"/>
    </location>
</feature>
<gene>
    <name evidence="2" type="ORF">EVAR_64507_1</name>
</gene>